<evidence type="ECO:0000259" key="1">
    <source>
        <dbReference type="Pfam" id="PF00535"/>
    </source>
</evidence>
<dbReference type="PANTHER" id="PTHR22916:SF3">
    <property type="entry name" value="UDP-GLCNAC:BETAGAL BETA-1,3-N-ACETYLGLUCOSAMINYLTRANSFERASE-LIKE PROTEIN 1"/>
    <property type="match status" value="1"/>
</dbReference>
<feature type="domain" description="Glycosyltransferase 2-like" evidence="1">
    <location>
        <begin position="11"/>
        <end position="139"/>
    </location>
</feature>
<protein>
    <submittedName>
        <fullName evidence="2">Glycosyltransferase family 2 protein</fullName>
    </submittedName>
</protein>
<dbReference type="SUPFAM" id="SSF53448">
    <property type="entry name" value="Nucleotide-diphospho-sugar transferases"/>
    <property type="match status" value="1"/>
</dbReference>
<accession>A0ABV6FY66</accession>
<dbReference type="PANTHER" id="PTHR22916">
    <property type="entry name" value="GLYCOSYLTRANSFERASE"/>
    <property type="match status" value="1"/>
</dbReference>
<keyword evidence="3" id="KW-1185">Reference proteome</keyword>
<dbReference type="CDD" id="cd00761">
    <property type="entry name" value="Glyco_tranf_GTA_type"/>
    <property type="match status" value="1"/>
</dbReference>
<dbReference type="Proteomes" id="UP001589797">
    <property type="component" value="Unassembled WGS sequence"/>
</dbReference>
<dbReference type="Pfam" id="PF00535">
    <property type="entry name" value="Glycos_transf_2"/>
    <property type="match status" value="1"/>
</dbReference>
<gene>
    <name evidence="2" type="ORF">ACFFIP_19240</name>
</gene>
<dbReference type="EMBL" id="JBHLWI010000090">
    <property type="protein sequence ID" value="MFC0264832.1"/>
    <property type="molecule type" value="Genomic_DNA"/>
</dbReference>
<organism evidence="2 3">
    <name type="scientific">Fontibacter flavus</name>
    <dbReference type="NCBI Taxonomy" id="654838"/>
    <lineage>
        <taxon>Bacteria</taxon>
        <taxon>Pseudomonadati</taxon>
        <taxon>Bacteroidota</taxon>
        <taxon>Cytophagia</taxon>
        <taxon>Cytophagales</taxon>
        <taxon>Cyclobacteriaceae</taxon>
        <taxon>Fontibacter</taxon>
    </lineage>
</organism>
<proteinExistence type="predicted"/>
<reference evidence="2 3" key="1">
    <citation type="submission" date="2024-09" db="EMBL/GenBank/DDBJ databases">
        <authorList>
            <person name="Sun Q."/>
            <person name="Mori K."/>
        </authorList>
    </citation>
    <scope>NUCLEOTIDE SEQUENCE [LARGE SCALE GENOMIC DNA]</scope>
    <source>
        <strain evidence="2 3">CCM 7650</strain>
    </source>
</reference>
<dbReference type="InterPro" id="IPR001173">
    <property type="entry name" value="Glyco_trans_2-like"/>
</dbReference>
<name>A0ABV6FY66_9BACT</name>
<comment type="caution">
    <text evidence="2">The sequence shown here is derived from an EMBL/GenBank/DDBJ whole genome shotgun (WGS) entry which is preliminary data.</text>
</comment>
<evidence type="ECO:0000313" key="3">
    <source>
        <dbReference type="Proteomes" id="UP001589797"/>
    </source>
</evidence>
<evidence type="ECO:0000313" key="2">
    <source>
        <dbReference type="EMBL" id="MFC0264832.1"/>
    </source>
</evidence>
<sequence>MKQPDTQPLVSIICTVFNHSEFVIEALDAILKQDYPSLELILVDNGSEDRSREKINQWVKEHLDHIPIKTVYRNRPLPYCKSFNKAFRIIQGKYFIDYAGDDVLLPDHISKSVLKLESNIRSAVCFSDAYFIGEDKTGETFYKRNKKGKLSEKVVQGEMYQLLVARHTILSVTMMIRSDFFKSIGLYDEYLVYEDFDIMVRLARKHPFVFSDHIGVSKRLHENSMSAGQYRSRNSVMLPSTLTICKKIKLINQNKDEDKALLKRVMHELKHALWSANFKAAKGFMDLANILGAKGITFYFFKEWLKNEWDVSDLYEKIKS</sequence>
<dbReference type="RefSeq" id="WP_382389427.1">
    <property type="nucleotide sequence ID" value="NZ_JBHLWI010000090.1"/>
</dbReference>
<dbReference type="Gene3D" id="3.90.550.10">
    <property type="entry name" value="Spore Coat Polysaccharide Biosynthesis Protein SpsA, Chain A"/>
    <property type="match status" value="1"/>
</dbReference>
<dbReference type="InterPro" id="IPR029044">
    <property type="entry name" value="Nucleotide-diphossugar_trans"/>
</dbReference>